<dbReference type="Proteomes" id="UP000006718">
    <property type="component" value="Chromosome 1"/>
</dbReference>
<reference evidence="2" key="3">
    <citation type="submission" date="2025-08" db="UniProtKB">
        <authorList>
            <consortium name="Ensembl"/>
        </authorList>
    </citation>
    <scope>IDENTIFICATION</scope>
    <source>
        <strain evidence="2">17573</strain>
    </source>
</reference>
<evidence type="ECO:0000313" key="3">
    <source>
        <dbReference type="Proteomes" id="UP000006718"/>
    </source>
</evidence>
<dbReference type="GeneTree" id="ENSGT00940000165664"/>
<dbReference type="GO" id="GO:0005737">
    <property type="term" value="C:cytoplasm"/>
    <property type="evidence" value="ECO:0000318"/>
    <property type="project" value="GO_Central"/>
</dbReference>
<evidence type="ECO:0000259" key="1">
    <source>
        <dbReference type="PROSITE" id="PS50222"/>
    </source>
</evidence>
<reference evidence="2" key="2">
    <citation type="submission" date="2019-01" db="EMBL/GenBank/DDBJ databases">
        <authorList>
            <person name="Graves T."/>
            <person name="Eichler E.E."/>
            <person name="Wilson R.K."/>
        </authorList>
    </citation>
    <scope>NUCLEOTIDE SEQUENCE [LARGE SCALE GENOMIC DNA]</scope>
    <source>
        <strain evidence="2">17573</strain>
    </source>
</reference>
<sequence length="171" mass="19272">MSIPPREKVMLDIVAMFHQYSGDDGTIDVPGLVNLMKENFPNFLRGCEKSDTDYLSTAFEKKDEYKDKKINYSEFLSLLGDVAIDYHKIMHGAVPCFGGSQSSRPTQGLLETPMNNKASTPTRYFLLFLGCVYLRQNRKLFVNCFVDAPLDAEVLPSRCLLPECSPQCPES</sequence>
<organism evidence="2 3">
    <name type="scientific">Macaca mulatta</name>
    <name type="common">Rhesus macaque</name>
    <dbReference type="NCBI Taxonomy" id="9544"/>
    <lineage>
        <taxon>Eukaryota</taxon>
        <taxon>Metazoa</taxon>
        <taxon>Chordata</taxon>
        <taxon>Craniata</taxon>
        <taxon>Vertebrata</taxon>
        <taxon>Euteleostomi</taxon>
        <taxon>Mammalia</taxon>
        <taxon>Eutheria</taxon>
        <taxon>Euarchontoglires</taxon>
        <taxon>Primates</taxon>
        <taxon>Haplorrhini</taxon>
        <taxon>Catarrhini</taxon>
        <taxon>Cercopithecidae</taxon>
        <taxon>Cercopithecinae</taxon>
        <taxon>Macaca</taxon>
    </lineage>
</organism>
<dbReference type="VEuPathDB" id="HostDB:ENSMMUG00000004833"/>
<feature type="domain" description="EF-hand" evidence="1">
    <location>
        <begin position="50"/>
        <end position="85"/>
    </location>
</feature>
<dbReference type="Gene3D" id="1.10.238.10">
    <property type="entry name" value="EF-hand"/>
    <property type="match status" value="1"/>
</dbReference>
<dbReference type="InterPro" id="IPR034325">
    <property type="entry name" value="S-100_dom"/>
</dbReference>
<dbReference type="GO" id="GO:0005509">
    <property type="term" value="F:calcium ion binding"/>
    <property type="evidence" value="ECO:0000318"/>
    <property type="project" value="GO_Central"/>
</dbReference>
<dbReference type="Pfam" id="PF01023">
    <property type="entry name" value="S_100"/>
    <property type="match status" value="1"/>
</dbReference>
<dbReference type="PROSITE" id="PS50222">
    <property type="entry name" value="EF_HAND_2"/>
    <property type="match status" value="1"/>
</dbReference>
<dbReference type="PANTHER" id="PTHR11639:SF67">
    <property type="entry name" value="PROTEIN S100-A7-LIKE 2"/>
    <property type="match status" value="1"/>
</dbReference>
<dbReference type="FunCoup" id="A0A5F8ABP8">
    <property type="interactions" value="2"/>
</dbReference>
<dbReference type="GO" id="GO:0048306">
    <property type="term" value="F:calcium-dependent protein binding"/>
    <property type="evidence" value="ECO:0000318"/>
    <property type="project" value="GO_Central"/>
</dbReference>
<dbReference type="InterPro" id="IPR011992">
    <property type="entry name" value="EF-hand-dom_pair"/>
</dbReference>
<protein>
    <recommendedName>
        <fullName evidence="1">EF-hand domain-containing protein</fullName>
    </recommendedName>
</protein>
<accession>A0A5F8ABP8</accession>
<evidence type="ECO:0000313" key="2">
    <source>
        <dbReference type="Ensembl" id="ENSMMUP00000074353.1"/>
    </source>
</evidence>
<reference evidence="3" key="1">
    <citation type="journal article" date="2007" name="Science">
        <title>Evolutionary and biomedical insights from the rhesus macaque genome.</title>
        <authorList>
            <person name="Gibbs R.A."/>
            <person name="Rogers J."/>
            <person name="Katze M.G."/>
            <person name="Bumgarner R."/>
            <person name="Weinstock G.M."/>
            <person name="Mardis E.R."/>
            <person name="Remington K.A."/>
            <person name="Strausberg R.L."/>
            <person name="Venter J.C."/>
            <person name="Wilson R.K."/>
            <person name="Batzer M.A."/>
            <person name="Bustamante C.D."/>
            <person name="Eichler E.E."/>
            <person name="Hahn M.W."/>
            <person name="Hardison R.C."/>
            <person name="Makova K.D."/>
            <person name="Miller W."/>
            <person name="Milosavljevic A."/>
            <person name="Palermo R.E."/>
            <person name="Siepel A."/>
            <person name="Sikela J.M."/>
            <person name="Attaway T."/>
            <person name="Bell S."/>
            <person name="Bernard K.E."/>
            <person name="Buhay C.J."/>
            <person name="Chandrabose M.N."/>
            <person name="Dao M."/>
            <person name="Davis C."/>
            <person name="Delehaunty K.D."/>
            <person name="Ding Y."/>
            <person name="Dinh H.H."/>
            <person name="Dugan-Rocha S."/>
            <person name="Fulton L.A."/>
            <person name="Gabisi R.A."/>
            <person name="Garner T.T."/>
            <person name="Godfrey J."/>
            <person name="Hawes A.C."/>
            <person name="Hernandez J."/>
            <person name="Hines S."/>
            <person name="Holder M."/>
            <person name="Hume J."/>
            <person name="Jhangiani S.N."/>
            <person name="Joshi V."/>
            <person name="Khan Z.M."/>
            <person name="Kirkness E.F."/>
            <person name="Cree A."/>
            <person name="Fowler R.G."/>
            <person name="Lee S."/>
            <person name="Lewis L.R."/>
            <person name="Li Z."/>
            <person name="Liu Y.-S."/>
            <person name="Moore S.M."/>
            <person name="Muzny D."/>
            <person name="Nazareth L.V."/>
            <person name="Ngo D.N."/>
            <person name="Okwuonu G.O."/>
            <person name="Pai G."/>
            <person name="Parker D."/>
            <person name="Paul H.A."/>
            <person name="Pfannkoch C."/>
            <person name="Pohl C.S."/>
            <person name="Rogers Y.-H.C."/>
            <person name="Ruiz S.J."/>
            <person name="Sabo A."/>
            <person name="Santibanez J."/>
            <person name="Schneider B.W."/>
            <person name="Smith S.M."/>
            <person name="Sodergren E."/>
            <person name="Svatek A.F."/>
            <person name="Utterback T.R."/>
            <person name="Vattathil S."/>
            <person name="Warren W."/>
            <person name="White C.S."/>
            <person name="Chinwalla A.T."/>
            <person name="Feng Y."/>
            <person name="Halpern A.L."/>
            <person name="Hillier L.W."/>
            <person name="Huang X."/>
            <person name="Minx P."/>
            <person name="Nelson J.O."/>
            <person name="Pepin K.H."/>
            <person name="Qin X."/>
            <person name="Sutton G.G."/>
            <person name="Venter E."/>
            <person name="Walenz B.P."/>
            <person name="Wallis J.W."/>
            <person name="Worley K.C."/>
            <person name="Yang S.-P."/>
            <person name="Jones S.M."/>
            <person name="Marra M.A."/>
            <person name="Rocchi M."/>
            <person name="Schein J.E."/>
            <person name="Baertsch R."/>
            <person name="Clarke L."/>
            <person name="Csuros M."/>
            <person name="Glasscock J."/>
            <person name="Harris R.A."/>
            <person name="Havlak P."/>
            <person name="Jackson A.R."/>
            <person name="Jiang H."/>
            <person name="Liu Y."/>
            <person name="Messina D.N."/>
            <person name="Shen Y."/>
            <person name="Song H.X.-Z."/>
            <person name="Wylie T."/>
            <person name="Zhang L."/>
            <person name="Birney E."/>
            <person name="Han K."/>
            <person name="Konkel M.K."/>
            <person name="Lee J."/>
            <person name="Smit A.F.A."/>
            <person name="Ullmer B."/>
            <person name="Wang H."/>
            <person name="Xing J."/>
            <person name="Burhans R."/>
            <person name="Cheng Z."/>
            <person name="Karro J.E."/>
            <person name="Ma J."/>
            <person name="Raney B."/>
            <person name="She X."/>
            <person name="Cox M.J."/>
            <person name="Demuth J.P."/>
            <person name="Dumas L.J."/>
            <person name="Han S.-G."/>
            <person name="Hopkins J."/>
            <person name="Karimpour-Fard A."/>
            <person name="Kim Y.H."/>
            <person name="Pollack J.R."/>
            <person name="Vinar T."/>
            <person name="Addo-Quaye C."/>
            <person name="Degenhardt J."/>
            <person name="Denby A."/>
            <person name="Hubisz M.J."/>
            <person name="Indap A."/>
            <person name="Kosiol C."/>
            <person name="Lahn B.T."/>
            <person name="Lawson H.A."/>
            <person name="Marklein A."/>
            <person name="Nielsen R."/>
            <person name="Vallender E.J."/>
            <person name="Clark A.G."/>
            <person name="Ferguson B."/>
            <person name="Hernandez R.D."/>
            <person name="Hirani K."/>
            <person name="Kehrer-Sawatzki H."/>
            <person name="Kolb J."/>
            <person name="Patil S."/>
            <person name="Pu L.-L."/>
            <person name="Ren Y."/>
            <person name="Smith D.G."/>
            <person name="Wheeler D.A."/>
            <person name="Schenck I."/>
            <person name="Ball E.V."/>
            <person name="Chen R."/>
            <person name="Cooper D.N."/>
            <person name="Giardine B."/>
            <person name="Hsu F."/>
            <person name="Kent W.J."/>
            <person name="Lesk A."/>
            <person name="Nelson D.L."/>
            <person name="O'brien W.E."/>
            <person name="Pruefer K."/>
            <person name="Stenson P.D."/>
            <person name="Wallace J.C."/>
            <person name="Ke H."/>
            <person name="Liu X.-M."/>
            <person name="Wang P."/>
            <person name="Xiang A.P."/>
            <person name="Yang F."/>
            <person name="Barber G.P."/>
            <person name="Haussler D."/>
            <person name="Karolchik D."/>
            <person name="Kern A.D."/>
            <person name="Kuhn R.M."/>
            <person name="Smith K.E."/>
            <person name="Zwieg A.S."/>
        </authorList>
    </citation>
    <scope>NUCLEOTIDE SEQUENCE [LARGE SCALE GENOMIC DNA]</scope>
    <source>
        <strain evidence="3">17573</strain>
    </source>
</reference>
<reference evidence="2" key="4">
    <citation type="submission" date="2025-09" db="UniProtKB">
        <authorList>
            <consortium name="Ensembl"/>
        </authorList>
    </citation>
    <scope>IDENTIFICATION</scope>
    <source>
        <strain evidence="2">17573</strain>
    </source>
</reference>
<keyword evidence="3" id="KW-1185">Reference proteome</keyword>
<dbReference type="SMR" id="A0A5F8ABP8"/>
<dbReference type="InParanoid" id="A0A5F8ABP8"/>
<dbReference type="SMART" id="SM01394">
    <property type="entry name" value="S_100"/>
    <property type="match status" value="1"/>
</dbReference>
<dbReference type="CDD" id="cd00213">
    <property type="entry name" value="S-100"/>
    <property type="match status" value="1"/>
</dbReference>
<dbReference type="InterPro" id="IPR013787">
    <property type="entry name" value="S100_Ca-bd_sub"/>
</dbReference>
<dbReference type="SUPFAM" id="SSF47473">
    <property type="entry name" value="EF-hand"/>
    <property type="match status" value="1"/>
</dbReference>
<name>A0A5F8ABP8_MACMU</name>
<dbReference type="AlphaFoldDB" id="A0A5F8ABP8"/>
<dbReference type="GO" id="GO:0046914">
    <property type="term" value="F:transition metal ion binding"/>
    <property type="evidence" value="ECO:0007669"/>
    <property type="project" value="InterPro"/>
</dbReference>
<proteinExistence type="predicted"/>
<dbReference type="Ensembl" id="ENSMMUT00000089864.1">
    <property type="protein sequence ID" value="ENSMMUP00000074353.1"/>
    <property type="gene ID" value="ENSMMUG00000004833.4"/>
</dbReference>
<dbReference type="PaxDb" id="9544-ENSMMUP00000006422"/>
<dbReference type="PANTHER" id="PTHR11639">
    <property type="entry name" value="S100 CALCIUM-BINDING PROTEIN"/>
    <property type="match status" value="1"/>
</dbReference>
<dbReference type="InterPro" id="IPR002048">
    <property type="entry name" value="EF_hand_dom"/>
</dbReference>
<dbReference type="GO" id="GO:0043542">
    <property type="term" value="P:endothelial cell migration"/>
    <property type="evidence" value="ECO:0000318"/>
    <property type="project" value="GO_Central"/>
</dbReference>